<evidence type="ECO:0000313" key="4">
    <source>
        <dbReference type="Proteomes" id="UP000219338"/>
    </source>
</evidence>
<feature type="compositionally biased region" description="Pro residues" evidence="1">
    <location>
        <begin position="747"/>
        <end position="759"/>
    </location>
</feature>
<feature type="compositionally biased region" description="Low complexity" evidence="1">
    <location>
        <begin position="1089"/>
        <end position="1103"/>
    </location>
</feature>
<proteinExistence type="predicted"/>
<feature type="compositionally biased region" description="Basic and acidic residues" evidence="1">
    <location>
        <begin position="998"/>
        <end position="1010"/>
    </location>
</feature>
<dbReference type="Pfam" id="PF25459">
    <property type="entry name" value="AIM3_BBC1_C"/>
    <property type="match status" value="1"/>
</dbReference>
<feature type="compositionally biased region" description="Low complexity" evidence="1">
    <location>
        <begin position="287"/>
        <end position="298"/>
    </location>
</feature>
<dbReference type="InterPro" id="IPR051412">
    <property type="entry name" value="Formin_Homology_Diaphanous_sf"/>
</dbReference>
<feature type="region of interest" description="Disordered" evidence="1">
    <location>
        <begin position="1"/>
        <end position="1290"/>
    </location>
</feature>
<feature type="compositionally biased region" description="Pro residues" evidence="1">
    <location>
        <begin position="854"/>
        <end position="863"/>
    </location>
</feature>
<dbReference type="OMA" id="QWELPSI"/>
<name>A0A284RGN2_ARMOS</name>
<evidence type="ECO:0000259" key="2">
    <source>
        <dbReference type="Pfam" id="PF25459"/>
    </source>
</evidence>
<feature type="compositionally biased region" description="Basic and acidic residues" evidence="1">
    <location>
        <begin position="586"/>
        <end position="608"/>
    </location>
</feature>
<dbReference type="OrthoDB" id="207120at2759"/>
<feature type="compositionally biased region" description="Pro residues" evidence="1">
    <location>
        <begin position="1104"/>
        <end position="1123"/>
    </location>
</feature>
<feature type="compositionally biased region" description="Basic and acidic residues" evidence="1">
    <location>
        <begin position="77"/>
        <end position="92"/>
    </location>
</feature>
<feature type="compositionally biased region" description="Pro residues" evidence="1">
    <location>
        <begin position="1"/>
        <end position="11"/>
    </location>
</feature>
<feature type="compositionally biased region" description="Polar residues" evidence="1">
    <location>
        <begin position="501"/>
        <end position="518"/>
    </location>
</feature>
<feature type="compositionally biased region" description="Basic and acidic residues" evidence="1">
    <location>
        <begin position="130"/>
        <end position="144"/>
    </location>
</feature>
<feature type="compositionally biased region" description="Basic and acidic residues" evidence="1">
    <location>
        <begin position="227"/>
        <end position="238"/>
    </location>
</feature>
<feature type="compositionally biased region" description="Low complexity" evidence="1">
    <location>
        <begin position="966"/>
        <end position="990"/>
    </location>
</feature>
<feature type="compositionally biased region" description="Pro residues" evidence="1">
    <location>
        <begin position="1265"/>
        <end position="1278"/>
    </location>
</feature>
<reference evidence="4" key="1">
    <citation type="journal article" date="2017" name="Nat. Ecol. Evol.">
        <title>Genome expansion and lineage-specific genetic innovations in the forest pathogenic fungi Armillaria.</title>
        <authorList>
            <person name="Sipos G."/>
            <person name="Prasanna A.N."/>
            <person name="Walter M.C."/>
            <person name="O'Connor E."/>
            <person name="Balint B."/>
            <person name="Krizsan K."/>
            <person name="Kiss B."/>
            <person name="Hess J."/>
            <person name="Varga T."/>
            <person name="Slot J."/>
            <person name="Riley R."/>
            <person name="Boka B."/>
            <person name="Rigling D."/>
            <person name="Barry K."/>
            <person name="Lee J."/>
            <person name="Mihaltcheva S."/>
            <person name="LaButti K."/>
            <person name="Lipzen A."/>
            <person name="Waldron R."/>
            <person name="Moloney N.M."/>
            <person name="Sperisen C."/>
            <person name="Kredics L."/>
            <person name="Vagvoelgyi C."/>
            <person name="Patrignani A."/>
            <person name="Fitzpatrick D."/>
            <person name="Nagy I."/>
            <person name="Doyle S."/>
            <person name="Anderson J.B."/>
            <person name="Grigoriev I.V."/>
            <person name="Gueldener U."/>
            <person name="Muensterkoetter M."/>
            <person name="Nagy L.G."/>
        </authorList>
    </citation>
    <scope>NUCLEOTIDE SEQUENCE [LARGE SCALE GENOMIC DNA]</scope>
    <source>
        <strain evidence="4">C18/9</strain>
    </source>
</reference>
<feature type="compositionally biased region" description="Basic and acidic residues" evidence="1">
    <location>
        <begin position="461"/>
        <end position="472"/>
    </location>
</feature>
<feature type="compositionally biased region" description="Pro residues" evidence="1">
    <location>
        <begin position="1023"/>
        <end position="1034"/>
    </location>
</feature>
<dbReference type="Proteomes" id="UP000219338">
    <property type="component" value="Unassembled WGS sequence"/>
</dbReference>
<feature type="compositionally biased region" description="Polar residues" evidence="1">
    <location>
        <begin position="934"/>
        <end position="947"/>
    </location>
</feature>
<feature type="compositionally biased region" description="Pro residues" evidence="1">
    <location>
        <begin position="120"/>
        <end position="129"/>
    </location>
</feature>
<feature type="compositionally biased region" description="Polar residues" evidence="1">
    <location>
        <begin position="552"/>
        <end position="581"/>
    </location>
</feature>
<feature type="compositionally biased region" description="Acidic residues" evidence="1">
    <location>
        <begin position="915"/>
        <end position="924"/>
    </location>
</feature>
<dbReference type="GO" id="GO:0005884">
    <property type="term" value="C:actin filament"/>
    <property type="evidence" value="ECO:0007669"/>
    <property type="project" value="TreeGrafter"/>
</dbReference>
<organism evidence="3 4">
    <name type="scientific">Armillaria ostoyae</name>
    <name type="common">Armillaria root rot fungus</name>
    <dbReference type="NCBI Taxonomy" id="47428"/>
    <lineage>
        <taxon>Eukaryota</taxon>
        <taxon>Fungi</taxon>
        <taxon>Dikarya</taxon>
        <taxon>Basidiomycota</taxon>
        <taxon>Agaricomycotina</taxon>
        <taxon>Agaricomycetes</taxon>
        <taxon>Agaricomycetidae</taxon>
        <taxon>Agaricales</taxon>
        <taxon>Marasmiineae</taxon>
        <taxon>Physalacriaceae</taxon>
        <taxon>Armillaria</taxon>
    </lineage>
</organism>
<feature type="compositionally biased region" description="Pro residues" evidence="1">
    <location>
        <begin position="677"/>
        <end position="707"/>
    </location>
</feature>
<keyword evidence="4" id="KW-1185">Reference proteome</keyword>
<feature type="compositionally biased region" description="Pro residues" evidence="1">
    <location>
        <begin position="797"/>
        <end position="812"/>
    </location>
</feature>
<dbReference type="InterPro" id="IPR057402">
    <property type="entry name" value="AIM3_BBC1_C"/>
</dbReference>
<dbReference type="PANTHER" id="PTHR45691:SF6">
    <property type="entry name" value="PROTEIN DIAPHANOUS"/>
    <property type="match status" value="1"/>
</dbReference>
<feature type="domain" description="BBC1/AIM3 cysteine proteinase-fold" evidence="2">
    <location>
        <begin position="1343"/>
        <end position="1508"/>
    </location>
</feature>
<protein>
    <recommendedName>
        <fullName evidence="2">BBC1/AIM3 cysteine proteinase-fold domain-containing protein</fullName>
    </recommendedName>
</protein>
<feature type="compositionally biased region" description="Low complexity" evidence="1">
    <location>
        <begin position="489"/>
        <end position="500"/>
    </location>
</feature>
<accession>A0A284RGN2</accession>
<dbReference type="EMBL" id="FUEG01000008">
    <property type="protein sequence ID" value="SJL07913.1"/>
    <property type="molecule type" value="Genomic_DNA"/>
</dbReference>
<feature type="compositionally biased region" description="Acidic residues" evidence="1">
    <location>
        <begin position="1039"/>
        <end position="1065"/>
    </location>
</feature>
<dbReference type="GO" id="GO:0030041">
    <property type="term" value="P:actin filament polymerization"/>
    <property type="evidence" value="ECO:0007669"/>
    <property type="project" value="TreeGrafter"/>
</dbReference>
<feature type="compositionally biased region" description="Polar residues" evidence="1">
    <location>
        <begin position="1216"/>
        <end position="1238"/>
    </location>
</feature>
<gene>
    <name evidence="3" type="ORF">ARMOST_11270</name>
</gene>
<sequence length="1509" mass="161812">MSDQPSPPAKPKPGSLRDRIAAFEKPTNVSTPGPAPVPRPKPGAVSWKPRAPSPSSVHPAGDSSTLERRTGGMSASDAKESIGKGGSLRERMAALQGRGAFGAPPPPTAPKPVIERPKWKPPPPVASPPPDDHLEKDDVSRKSPEIPSKSPDSLPAQPSTPTEGEHDAPAVAVAAPEPEERGADETDPEDEERQRRATIAARMARLGGARVGMGPPVFGKVPVKPKPKPELVEEEAKPVEVVSPPPPSGDDEAPKSAPTSPPLGEGTGSKALDVEQSDEGRSSESLVPPDADVSSPPVARNPTSMPVPVGPRRAAPPRRRPAKSPAPSPVEDRQKNRESLASLDITSHPISDSEGAPKEEPLSVVTEPVLESPTEPATTRTVNEGLLSPHVVEADVADIRVSPESPSFQGRIDLPEAPTKTSESGQELGPDEISDVPVEEHLSPAPEPSVPSVEEEEEDEETRRNRVAERIAKMGGISPFAPPPLQRKSSTSSNVSDVVVPQSSTVQKRASVGSISQSPKRKLSVRKPSIDEMSVEEQSSSIPPPPRRRSSQFSEKSPAITSPPTRTRSIDSVTSGEQIHASSKRRSQDDAIFVRDEPEPRFPVRITEEPESFEEEISARGAAAVEAENQAETKLDTESVDEDQGLSTHEEKVPPVIEDQDEINDDNARLPQQATLGPPPPLPPSSTRPPIPVSEPVVTPPPPPPPLRRLSIQRVDDDDIVVVSPKRTSISPPLASTAEVEDGAIFAPPPQRSVPPPPSVEHDSPISPTSPLQIPPPRSFSILQSQAAEEDDETTPLPHPGPFHRPVPPPQRPLSQSSDQSEIETPLVSAHPHPHRSIPPVPVEEVESDQEAIPLPPPPPRRPSPASEEQPLIIPPPVRRESVKIPPGLEVNRRPYTPPMSTPTVSVSDHSSEQEILDEEEGDPIDPIFHSPSRRASYNNIQEQTASHIREPASPSASVSSHIREPAAAVSAPPAATSPAPVVTETASAEEPIEAEPEQERRRTIAERMAKLGGIKFGAAPIPTSPPPPPPPPQRSLEVQDDSAEGTQLEEEEPESAEELDEEEEERARKERIAAKLASMGGMRIGMMPLGVGVLPPSSSGPSHMPPHPSVRAPPMPRAPPPTETQETDSEQESQATSDDVVKVEAEEESDAEEVRYEEVDEVPEDIPPPPIPTREGRRASVQRQVSTDIPPATQSPSRPPPPPGRPPVPTTNLPRRTSVQTVTSIKSSHSDSSATPHQTHKPQYDFVMVEEPEAQDIPPKLVTRPPPRGPPPPPPPFSDNIPPRMELSDSVSSQWELPSIPSSSLEFGTGGTMSVPWTDDVAETETAVPAPAPEIIKPTKSQEDAVLTSEELIAIWGRIGVQVCEVATSLNDKSKKALIGDGTYHGFIEAVLNEVPGAAPPSPPSYGYIIYMQSGSSVQKRAGEIMPGDVVWLSDAKLKGHKGIQTYSQHVGTKEPLVGIISEFEAKKFKLRVFQANQHVGQQTVESVSYRLEDLKSGVVKVFRILEA</sequence>
<dbReference type="PANTHER" id="PTHR45691">
    <property type="entry name" value="PROTEIN DIAPHANOUS"/>
    <property type="match status" value="1"/>
</dbReference>
<feature type="compositionally biased region" description="Pro residues" evidence="1">
    <location>
        <begin position="1198"/>
        <end position="1210"/>
    </location>
</feature>
<evidence type="ECO:0000256" key="1">
    <source>
        <dbReference type="SAM" id="MobiDB-lite"/>
    </source>
</evidence>
<dbReference type="STRING" id="47428.A0A284RGN2"/>
<evidence type="ECO:0000313" key="3">
    <source>
        <dbReference type="EMBL" id="SJL07913.1"/>
    </source>
</evidence>